<protein>
    <recommendedName>
        <fullName evidence="2">peptide-methionine (S)-S-oxide reductase</fullName>
        <ecNumber evidence="2">1.8.4.11</ecNumber>
    </recommendedName>
    <alternativeName>
        <fullName evidence="5">Peptide-methionine (S)-S-oxide reductase</fullName>
    </alternativeName>
    <alternativeName>
        <fullName evidence="4">Protein-methionine-S-oxide reductase</fullName>
    </alternativeName>
</protein>
<dbReference type="EMBL" id="GDKF01003600">
    <property type="protein sequence ID" value="JAT75022.1"/>
    <property type="molecule type" value="Transcribed_RNA"/>
</dbReference>
<comment type="catalytic activity">
    <reaction evidence="7">
        <text>[thioredoxin]-disulfide + L-methionine + H2O = L-methionine (S)-S-oxide + [thioredoxin]-dithiol</text>
        <dbReference type="Rhea" id="RHEA:19993"/>
        <dbReference type="Rhea" id="RHEA-COMP:10698"/>
        <dbReference type="Rhea" id="RHEA-COMP:10700"/>
        <dbReference type="ChEBI" id="CHEBI:15377"/>
        <dbReference type="ChEBI" id="CHEBI:29950"/>
        <dbReference type="ChEBI" id="CHEBI:50058"/>
        <dbReference type="ChEBI" id="CHEBI:57844"/>
        <dbReference type="ChEBI" id="CHEBI:58772"/>
        <dbReference type="EC" id="1.8.4.11"/>
    </reaction>
</comment>
<evidence type="ECO:0000313" key="10">
    <source>
        <dbReference type="EMBL" id="JAT75022.1"/>
    </source>
</evidence>
<dbReference type="FunFam" id="3.30.1060.10:FF:000002">
    <property type="entry name" value="Peptide methionine sulfoxide reductase"/>
    <property type="match status" value="1"/>
</dbReference>
<dbReference type="InterPro" id="IPR002569">
    <property type="entry name" value="Met_Sox_Rdtase_MsrA_dom"/>
</dbReference>
<dbReference type="InterPro" id="IPR036509">
    <property type="entry name" value="Met_Sox_Rdtase_MsrA_sf"/>
</dbReference>
<gene>
    <name evidence="10" type="ORF">g.19598</name>
</gene>
<proteinExistence type="inferred from homology"/>
<evidence type="ECO:0000256" key="5">
    <source>
        <dbReference type="ARBA" id="ARBA00030643"/>
    </source>
</evidence>
<accession>A0A1D2A737</accession>
<dbReference type="Pfam" id="PF01625">
    <property type="entry name" value="PMSR"/>
    <property type="match status" value="1"/>
</dbReference>
<name>A0A1D2A737_AUXPR</name>
<dbReference type="AlphaFoldDB" id="A0A1D2A737"/>
<evidence type="ECO:0000256" key="7">
    <source>
        <dbReference type="ARBA" id="ARBA00048782"/>
    </source>
</evidence>
<dbReference type="NCBIfam" id="TIGR00401">
    <property type="entry name" value="msrA"/>
    <property type="match status" value="1"/>
</dbReference>
<dbReference type="InterPro" id="IPR050162">
    <property type="entry name" value="MsrA_MetSO_reductase"/>
</dbReference>
<comment type="catalytic activity">
    <reaction evidence="6">
        <text>L-methionyl-[protein] + [thioredoxin]-disulfide + H2O = L-methionyl-(S)-S-oxide-[protein] + [thioredoxin]-dithiol</text>
        <dbReference type="Rhea" id="RHEA:14217"/>
        <dbReference type="Rhea" id="RHEA-COMP:10698"/>
        <dbReference type="Rhea" id="RHEA-COMP:10700"/>
        <dbReference type="Rhea" id="RHEA-COMP:12313"/>
        <dbReference type="Rhea" id="RHEA-COMP:12315"/>
        <dbReference type="ChEBI" id="CHEBI:15377"/>
        <dbReference type="ChEBI" id="CHEBI:16044"/>
        <dbReference type="ChEBI" id="CHEBI:29950"/>
        <dbReference type="ChEBI" id="CHEBI:44120"/>
        <dbReference type="ChEBI" id="CHEBI:50058"/>
        <dbReference type="EC" id="1.8.4.11"/>
    </reaction>
</comment>
<evidence type="ECO:0000256" key="4">
    <source>
        <dbReference type="ARBA" id="ARBA00030273"/>
    </source>
</evidence>
<evidence type="ECO:0000259" key="9">
    <source>
        <dbReference type="Pfam" id="PF01625"/>
    </source>
</evidence>
<organism evidence="10">
    <name type="scientific">Auxenochlorella protothecoides</name>
    <name type="common">Green microalga</name>
    <name type="synonym">Chlorella protothecoides</name>
    <dbReference type="NCBI Taxonomy" id="3075"/>
    <lineage>
        <taxon>Eukaryota</taxon>
        <taxon>Viridiplantae</taxon>
        <taxon>Chlorophyta</taxon>
        <taxon>core chlorophytes</taxon>
        <taxon>Trebouxiophyceae</taxon>
        <taxon>Chlorellales</taxon>
        <taxon>Chlorellaceae</taxon>
        <taxon>Auxenochlorella</taxon>
    </lineage>
</organism>
<reference evidence="10" key="1">
    <citation type="submission" date="2015-08" db="EMBL/GenBank/DDBJ databases">
        <authorList>
            <person name="Babu N.S."/>
            <person name="Beckwith C.J."/>
            <person name="Beseler K.G."/>
            <person name="Brison A."/>
            <person name="Carone J.V."/>
            <person name="Caskin T.P."/>
            <person name="Diamond M."/>
            <person name="Durham M.E."/>
            <person name="Foxe J.M."/>
            <person name="Go M."/>
            <person name="Henderson B.A."/>
            <person name="Jones I.B."/>
            <person name="McGettigan J.A."/>
            <person name="Micheletti S.J."/>
            <person name="Nasrallah M.E."/>
            <person name="Ortiz D."/>
            <person name="Piller C.R."/>
            <person name="Privatt S.R."/>
            <person name="Schneider S.L."/>
            <person name="Sharp S."/>
            <person name="Smith T.C."/>
            <person name="Stanton J.D."/>
            <person name="Ullery H.E."/>
            <person name="Wilson R.J."/>
            <person name="Serrano M.G."/>
            <person name="Buck G."/>
            <person name="Lee V."/>
            <person name="Wang Y."/>
            <person name="Carvalho R."/>
            <person name="Voegtly L."/>
            <person name="Shi R."/>
            <person name="Duckworth R."/>
            <person name="Johnson A."/>
            <person name="Loviza R."/>
            <person name="Walstead R."/>
            <person name="Shah Z."/>
            <person name="Kiflezghi M."/>
            <person name="Wade K."/>
            <person name="Ball S.L."/>
            <person name="Bradley K.W."/>
            <person name="Asai D.J."/>
            <person name="Bowman C.A."/>
            <person name="Russell D.A."/>
            <person name="Pope W.H."/>
            <person name="Jacobs-Sera D."/>
            <person name="Hendrix R.W."/>
            <person name="Hatfull G.F."/>
        </authorList>
    </citation>
    <scope>NUCLEOTIDE SEQUENCE</scope>
</reference>
<dbReference type="GO" id="GO:0008113">
    <property type="term" value="F:peptide-methionine (S)-S-oxide reductase activity"/>
    <property type="evidence" value="ECO:0007669"/>
    <property type="project" value="UniProtKB-EC"/>
</dbReference>
<evidence type="ECO:0000256" key="2">
    <source>
        <dbReference type="ARBA" id="ARBA00012502"/>
    </source>
</evidence>
<sequence>MTTTACAQQSAPAHGTGRQPQLRAAIATTTPSHSLPPSHQPLRISRKMAILSIGAGFVSLSRSPAAHRSVNSAVHRFGAGAGRQISQRPGQAYMFQGFPFNLFKGRDASMSAGKGATELAPAQAPAGQSIATFAGGCFWGLELAFQRVPGVTHTSSGYTGGEVPSPSYEAVCSGRTGHAEAVQVYYDSSTSYPKLLDCFFEHVDPTTLNRQGGDVGTQYRSVIYYYDDAQKQAAEKAIQEVNGKLKAGTFRRVVGNKVVTTLEPATDYYIAEDYHQQYLSKGGRFGSPQSAAKGATDRIRCYG</sequence>
<dbReference type="PANTHER" id="PTHR42799:SF2">
    <property type="entry name" value="MITOCHONDRIAL PEPTIDE METHIONINE SULFOXIDE REDUCTASE"/>
    <property type="match status" value="1"/>
</dbReference>
<dbReference type="SUPFAM" id="SSF55068">
    <property type="entry name" value="Peptide methionine sulfoxide reductase"/>
    <property type="match status" value="1"/>
</dbReference>
<comment type="similarity">
    <text evidence="1">Belongs to the MsrA Met sulfoxide reductase family.</text>
</comment>
<evidence type="ECO:0000256" key="6">
    <source>
        <dbReference type="ARBA" id="ARBA00047806"/>
    </source>
</evidence>
<dbReference type="EC" id="1.8.4.11" evidence="2"/>
<keyword evidence="3" id="KW-0560">Oxidoreductase</keyword>
<feature type="compositionally biased region" description="Polar residues" evidence="8">
    <location>
        <begin position="1"/>
        <end position="11"/>
    </location>
</feature>
<dbReference type="GO" id="GO:0034599">
    <property type="term" value="P:cellular response to oxidative stress"/>
    <property type="evidence" value="ECO:0007669"/>
    <property type="project" value="TreeGrafter"/>
</dbReference>
<evidence type="ECO:0000256" key="8">
    <source>
        <dbReference type="SAM" id="MobiDB-lite"/>
    </source>
</evidence>
<dbReference type="Gene3D" id="3.30.1060.10">
    <property type="entry name" value="Peptide methionine sulphoxide reductase MsrA"/>
    <property type="match status" value="1"/>
</dbReference>
<dbReference type="GO" id="GO:0005737">
    <property type="term" value="C:cytoplasm"/>
    <property type="evidence" value="ECO:0007669"/>
    <property type="project" value="TreeGrafter"/>
</dbReference>
<dbReference type="HAMAP" id="MF_01401">
    <property type="entry name" value="MsrA"/>
    <property type="match status" value="1"/>
</dbReference>
<dbReference type="PANTHER" id="PTHR42799">
    <property type="entry name" value="MITOCHONDRIAL PEPTIDE METHIONINE SULFOXIDE REDUCTASE"/>
    <property type="match status" value="1"/>
</dbReference>
<feature type="domain" description="Peptide methionine sulphoxide reductase MsrA" evidence="9">
    <location>
        <begin position="131"/>
        <end position="281"/>
    </location>
</feature>
<evidence type="ECO:0000256" key="1">
    <source>
        <dbReference type="ARBA" id="ARBA00005591"/>
    </source>
</evidence>
<evidence type="ECO:0000256" key="3">
    <source>
        <dbReference type="ARBA" id="ARBA00023002"/>
    </source>
</evidence>
<feature type="region of interest" description="Disordered" evidence="8">
    <location>
        <begin position="1"/>
        <end position="20"/>
    </location>
</feature>